<organism evidence="6 7">
    <name type="scientific">Heracleum sosnowskyi</name>
    <dbReference type="NCBI Taxonomy" id="360622"/>
    <lineage>
        <taxon>Eukaryota</taxon>
        <taxon>Viridiplantae</taxon>
        <taxon>Streptophyta</taxon>
        <taxon>Embryophyta</taxon>
        <taxon>Tracheophyta</taxon>
        <taxon>Spermatophyta</taxon>
        <taxon>Magnoliopsida</taxon>
        <taxon>eudicotyledons</taxon>
        <taxon>Gunneridae</taxon>
        <taxon>Pentapetalae</taxon>
        <taxon>asterids</taxon>
        <taxon>campanulids</taxon>
        <taxon>Apiales</taxon>
        <taxon>Apiaceae</taxon>
        <taxon>Apioideae</taxon>
        <taxon>apioid superclade</taxon>
        <taxon>Tordylieae</taxon>
        <taxon>Tordyliinae</taxon>
        <taxon>Heracleum</taxon>
    </lineage>
</organism>
<dbReference type="Proteomes" id="UP001237642">
    <property type="component" value="Unassembled WGS sequence"/>
</dbReference>
<dbReference type="PANTHER" id="PTHR10794:SF92">
    <property type="entry name" value="EMBRYOGENESIS-ASSOCIATED PROTEIN EMB8"/>
    <property type="match status" value="1"/>
</dbReference>
<feature type="compositionally biased region" description="Polar residues" evidence="2">
    <location>
        <begin position="742"/>
        <end position="751"/>
    </location>
</feature>
<feature type="compositionally biased region" description="Polar residues" evidence="2">
    <location>
        <begin position="942"/>
        <end position="955"/>
    </location>
</feature>
<feature type="transmembrane region" description="Helical" evidence="3">
    <location>
        <begin position="1407"/>
        <end position="1429"/>
    </location>
</feature>
<dbReference type="Pfam" id="PF02517">
    <property type="entry name" value="Rce1-like"/>
    <property type="match status" value="1"/>
</dbReference>
<protein>
    <submittedName>
        <fullName evidence="6">Alpha/beta-Hydrolases superfamily protein</fullName>
    </submittedName>
</protein>
<evidence type="ECO:0000256" key="2">
    <source>
        <dbReference type="SAM" id="MobiDB-lite"/>
    </source>
</evidence>
<name>A0AAD8I3L3_9APIA</name>
<keyword evidence="3" id="KW-0812">Transmembrane</keyword>
<feature type="compositionally biased region" description="Basic and acidic residues" evidence="2">
    <location>
        <begin position="759"/>
        <end position="775"/>
    </location>
</feature>
<dbReference type="GO" id="GO:0034338">
    <property type="term" value="F:short-chain carboxylesterase activity"/>
    <property type="evidence" value="ECO:0007669"/>
    <property type="project" value="TreeGrafter"/>
</dbReference>
<dbReference type="GO" id="GO:0004175">
    <property type="term" value="F:endopeptidase activity"/>
    <property type="evidence" value="ECO:0007669"/>
    <property type="project" value="UniProtKB-ARBA"/>
</dbReference>
<feature type="compositionally biased region" description="Polar residues" evidence="2">
    <location>
        <begin position="788"/>
        <end position="813"/>
    </location>
</feature>
<evidence type="ECO:0000313" key="6">
    <source>
        <dbReference type="EMBL" id="KAK1377879.1"/>
    </source>
</evidence>
<dbReference type="InterPro" id="IPR056652">
    <property type="entry name" value="DUF7750"/>
</dbReference>
<feature type="domain" description="DUF7750" evidence="5">
    <location>
        <begin position="574"/>
        <end position="638"/>
    </location>
</feature>
<keyword evidence="7" id="KW-1185">Reference proteome</keyword>
<feature type="transmembrane region" description="Helical" evidence="3">
    <location>
        <begin position="1367"/>
        <end position="1386"/>
    </location>
</feature>
<gene>
    <name evidence="6" type="ORF">POM88_024623</name>
</gene>
<dbReference type="SUPFAM" id="SSF53474">
    <property type="entry name" value="alpha/beta-Hydrolases"/>
    <property type="match status" value="1"/>
</dbReference>
<dbReference type="InterPro" id="IPR029058">
    <property type="entry name" value="AB_hydrolase_fold"/>
</dbReference>
<feature type="domain" description="CAAX prenyl protease 2/Lysostaphin resistance protein A-like" evidence="4">
    <location>
        <begin position="1517"/>
        <end position="1596"/>
    </location>
</feature>
<reference evidence="6" key="1">
    <citation type="submission" date="2023-02" db="EMBL/GenBank/DDBJ databases">
        <title>Genome of toxic invasive species Heracleum sosnowskyi carries increased number of genes despite the absence of recent whole-genome duplications.</title>
        <authorList>
            <person name="Schelkunov M."/>
            <person name="Shtratnikova V."/>
            <person name="Makarenko M."/>
            <person name="Klepikova A."/>
            <person name="Omelchenko D."/>
            <person name="Novikova G."/>
            <person name="Obukhova E."/>
            <person name="Bogdanov V."/>
            <person name="Penin A."/>
            <person name="Logacheva M."/>
        </authorList>
    </citation>
    <scope>NUCLEOTIDE SEQUENCE</scope>
    <source>
        <strain evidence="6">Hsosn_3</strain>
        <tissue evidence="6">Leaf</tissue>
    </source>
</reference>
<feature type="region of interest" description="Disordered" evidence="2">
    <location>
        <begin position="694"/>
        <end position="886"/>
    </location>
</feature>
<feature type="transmembrane region" description="Helical" evidence="3">
    <location>
        <begin position="1441"/>
        <end position="1461"/>
    </location>
</feature>
<dbReference type="InterPro" id="IPR003675">
    <property type="entry name" value="Rce1/LyrA-like_dom"/>
</dbReference>
<feature type="compositionally biased region" description="Polar residues" evidence="2">
    <location>
        <begin position="821"/>
        <end position="836"/>
    </location>
</feature>
<dbReference type="PANTHER" id="PTHR10794">
    <property type="entry name" value="ABHYDROLASE DOMAIN-CONTAINING PROTEIN"/>
    <property type="match status" value="1"/>
</dbReference>
<sequence>MLTNSNLYLHSPHITTAIHFHNRDYKLCRRRRLKKPRRKTLLTVRNQLSNQSPFDYLVSHINSLDLIAPALGLVSGVAYYLSNSKNERIDIFNSNRKESEVYDVGEWMLFTSPTPFNRFVVLRCASIELEVANDVNEKLVKEDKHYVRIREVERDVDEVRVVYQRKCVMTDDGGVISLDWPDNLELCDEHGLDTMIVIVAGTSEGSMDENVMRFVDECVKRGCFPVVVNPRGCAGSPLTTARLFTAADSDDVSTAIQFVNKERPWTTLMGVGWGYGANMLTKYLAEVGDNTPLTAATCIDNPFDLEVASRSLPYNRAVEQKFTGGLVDILKSNKELFQGRGKQFDIESALQATCVRDFEKAVSMISYEYDAIEDFYATSSTQGLVDKVKIPLLFIQNDDGTVPIFSIPRSSIAENPYTSLLLCSSPPSRITTSGRSTMSWCRHLTIEWLTAVELGLLKGRHPLLKDVDVNINPSKGLLTVGSNVTKKGGHVKRIPNLPRIGNVNGNSVKNVKEISGGSDIAAGLRIKTVSDAQRNSQDEHVGVQQESNIVINQGTSVGADPPEDEVIPVDGERGQVLQTAEIVMNMLDVTLPNTLTEEKKKKVLTAIGQGETLMQALQDAVPEDVRENLTTAVSGIMQSQRSNLKFGNLLNIGHIPEMASGINSEIQGTVEISRAEGEADDSNSSKQEKIVEGLGDEFDKSQPIVEKPSGDPSLESQAIDSSQKTVDTDQSQTSDIGAEVSGSGQSVTKDQGNILETEESSRGNDAQDTKQKENTLDANSGPKLSVGSGMSNSTGDQTVDQFKLDQNNENYESNIKEDNSNQDNGDSTSADQNSTTVDKKMEKTPASASSEAEPVEKEDSENQKKEEKVMDPVPDQNSSSPPTFSVSQAFDTFTGIDDSTQAAVNSVFNVIEGMITHLEEERGDGTDVENGKETLDKEAGSVSETSQISNNKLGQEQDNQQDLTLQFGNQFRSPCGQGRWNDERLRKCLTLGMENSKALDLDTTATLFLDYFPEEGQWKLLEQSGHSKDSVDDDDDATLEGFDDNIHRYTMGDIIEPSYVILDSEKLHEPVEECEIANSMNEIAEMCDATSKEQMRNVKNVVLDSLMVEVSRRLNSADIKEMEADLVSDLEHVSKAASLALRFGKDRIPYIEDEDHTSEDVNTLLGEYIVRAISLAVQDTSYLRKVLPLGVVVGSSLAALRNHFDVASATENRQRDIVKDTINFSEVENRVAAVDGETVGMPSDTFDKNELEKPIRKNEARDESSAVNNGNVMVGAVTAALGASALLVHQQDCKDKETSETSSNLLKKEEDHHKLVGDTSEKNETNLVTSLAEKAMSVAGPVVPTRDGELDQGRLVAMLAEFGQRGGILRLVGKAALLWGGIRGALSLIERLMSFLRFAERPLFQRILGFICLVLVLWTPVAVPLLPTIVQGWASHSSVEIAELACIIGLYMSIMTLIILWGKRIRGYENPFEQYGLDLTSIQMIKNYFYGLSGGVVLVLSIHSLKVYGKMLLLCGQGLVTATGVALVEELLFRSWLPYEIATDLGYHRGIIISGLAFSLSQRSPLAIPGLWLLSLCLSGARQRFQGSLSLPIGIRTGIMASCFILKSGGFLTYEPNFPVWLTGSLSFEPFSGIVGLAVTLLLTIVLYPRRQPIVGNKVARRARE</sequence>
<feature type="compositionally biased region" description="Polar residues" evidence="2">
    <location>
        <begin position="875"/>
        <end position="886"/>
    </location>
</feature>
<comment type="caution">
    <text evidence="6">The sequence shown here is derived from an EMBL/GenBank/DDBJ whole genome shotgun (WGS) entry which is preliminary data.</text>
</comment>
<keyword evidence="3" id="KW-0472">Membrane</keyword>
<evidence type="ECO:0000259" key="5">
    <source>
        <dbReference type="Pfam" id="PF24930"/>
    </source>
</evidence>
<feature type="transmembrane region" description="Helical" evidence="3">
    <location>
        <begin position="1488"/>
        <end position="1505"/>
    </location>
</feature>
<feature type="compositionally biased region" description="Polar residues" evidence="2">
    <location>
        <begin position="714"/>
        <end position="735"/>
    </location>
</feature>
<dbReference type="Pfam" id="PF24930">
    <property type="entry name" value="DUF7750"/>
    <property type="match status" value="1"/>
</dbReference>
<feature type="compositionally biased region" description="Basic and acidic residues" evidence="2">
    <location>
        <begin position="854"/>
        <end position="870"/>
    </location>
</feature>
<accession>A0AAD8I3L3</accession>
<dbReference type="Gene3D" id="3.40.50.1820">
    <property type="entry name" value="alpha/beta hydrolase"/>
    <property type="match status" value="1"/>
</dbReference>
<dbReference type="InterPro" id="IPR050960">
    <property type="entry name" value="AB_hydrolase_4_sf"/>
</dbReference>
<reference evidence="6" key="2">
    <citation type="submission" date="2023-05" db="EMBL/GenBank/DDBJ databases">
        <authorList>
            <person name="Schelkunov M.I."/>
        </authorList>
    </citation>
    <scope>NUCLEOTIDE SEQUENCE</scope>
    <source>
        <strain evidence="6">Hsosn_3</strain>
        <tissue evidence="6">Leaf</tissue>
    </source>
</reference>
<comment type="similarity">
    <text evidence="1">Belongs to the AB hydrolase superfamily. AB hydrolase 4 family.</text>
</comment>
<evidence type="ECO:0000256" key="3">
    <source>
        <dbReference type="SAM" id="Phobius"/>
    </source>
</evidence>
<dbReference type="GO" id="GO:0047372">
    <property type="term" value="F:monoacylglycerol lipase activity"/>
    <property type="evidence" value="ECO:0007669"/>
    <property type="project" value="TreeGrafter"/>
</dbReference>
<keyword evidence="3" id="KW-1133">Transmembrane helix</keyword>
<feature type="region of interest" description="Disordered" evidence="2">
    <location>
        <begin position="936"/>
        <end position="955"/>
    </location>
</feature>
<dbReference type="GO" id="GO:0080120">
    <property type="term" value="P:CAAX-box protein maturation"/>
    <property type="evidence" value="ECO:0007669"/>
    <property type="project" value="UniProtKB-ARBA"/>
</dbReference>
<evidence type="ECO:0000313" key="7">
    <source>
        <dbReference type="Proteomes" id="UP001237642"/>
    </source>
</evidence>
<dbReference type="EMBL" id="JAUIZM010000006">
    <property type="protein sequence ID" value="KAK1377879.1"/>
    <property type="molecule type" value="Genomic_DNA"/>
</dbReference>
<feature type="transmembrane region" description="Helical" evidence="3">
    <location>
        <begin position="1631"/>
        <end position="1648"/>
    </location>
</feature>
<proteinExistence type="inferred from homology"/>
<evidence type="ECO:0000259" key="4">
    <source>
        <dbReference type="Pfam" id="PF02517"/>
    </source>
</evidence>
<evidence type="ECO:0000256" key="1">
    <source>
        <dbReference type="ARBA" id="ARBA00010884"/>
    </source>
</evidence>